<dbReference type="EMBL" id="CAJNIZ010004224">
    <property type="protein sequence ID" value="CAE7230291.1"/>
    <property type="molecule type" value="Genomic_DNA"/>
</dbReference>
<dbReference type="SUPFAM" id="SSF53335">
    <property type="entry name" value="S-adenosyl-L-methionine-dependent methyltransferases"/>
    <property type="match status" value="1"/>
</dbReference>
<feature type="chain" id="PRO_5032902779" evidence="2">
    <location>
        <begin position="22"/>
        <end position="683"/>
    </location>
</feature>
<dbReference type="Gene3D" id="3.40.50.150">
    <property type="entry name" value="Vaccinia Virus protein VP39"/>
    <property type="match status" value="1"/>
</dbReference>
<keyword evidence="4" id="KW-1185">Reference proteome</keyword>
<reference evidence="3" key="1">
    <citation type="submission" date="2021-02" db="EMBL/GenBank/DDBJ databases">
        <authorList>
            <person name="Dougan E. K."/>
            <person name="Rhodes N."/>
            <person name="Thang M."/>
            <person name="Chan C."/>
        </authorList>
    </citation>
    <scope>NUCLEOTIDE SEQUENCE</scope>
</reference>
<keyword evidence="2" id="KW-0732">Signal</keyword>
<dbReference type="Proteomes" id="UP000649617">
    <property type="component" value="Unassembled WGS sequence"/>
</dbReference>
<comment type="caution">
    <text evidence="3">The sequence shown here is derived from an EMBL/GenBank/DDBJ whole genome shotgun (WGS) entry which is preliminary data.</text>
</comment>
<feature type="signal peptide" evidence="2">
    <location>
        <begin position="1"/>
        <end position="21"/>
    </location>
</feature>
<feature type="region of interest" description="Disordered" evidence="1">
    <location>
        <begin position="640"/>
        <end position="665"/>
    </location>
</feature>
<sequence length="683" mass="76215">MVHHASSALLAVFLLPQTAQGVIQWGDPHCWSGWQVHELCCYPRRVNQAQLQVWNIGFASCWDGDRNASRCCKPHGSFFRISRSLPSSLQNLLEGCDALDWQSFLFKVRVAAGNLWALHTSVSAWFRNLDLPLGRRKTTGSCAAGFAIHRILLEYLFIGLSAESVQALNLLEFLDGELRPWGGLFQAFGMTLAQLQFIRSLQLVQNLRTGRPFHRKFRQQKYLSLRSAASRPTRPLAFDFGASGGLDTEFYLYSGLKVVAVDGNAKALQQLDSRLGHFAKRRNLTLIHAAAGASSAPETAEFRIDHHEPEVSELFDGKPLKDSEVQTVPRRACGALYSQFVRRIRPEYVKIDLEGLDLHCLVSLLRNSSNGFGRPVNGSRRFKPPAPKFLSFEMHLKHPLDVIVEKAVETAQKLRGLLRGRFCAAKLCRQHIYNIRYVEGRGVVSRIGLGSSGLFGDAAVDWRVGENWRPLEAVLAELPQAGMLAVLGMDWFDLHLQLYPYQQWHGFIQQRDGHDTRCSHSSCNFGLPPPRQKGILALEMEGEKRRMEEEGSVDEEPGSQDDVQRYVQAAQALKHQECDAQMVNGQDGSEGQAPVPGSDNQELQEHQGALAELGLLVTCENSWSLYTAPYPAVRSILAKASQKDRDAQKDGAKGRSVEEARHCGDEKSLPAMDLQICAVKPTE</sequence>
<dbReference type="OrthoDB" id="444994at2759"/>
<protein>
    <submittedName>
        <fullName evidence="3">PSF2 protein</fullName>
    </submittedName>
</protein>
<name>A0A812KMW9_SYMPI</name>
<dbReference type="AlphaFoldDB" id="A0A812KMW9"/>
<gene>
    <name evidence="3" type="primary">PSF2</name>
    <name evidence="3" type="ORF">SPIL2461_LOCUS3465</name>
</gene>
<evidence type="ECO:0000313" key="4">
    <source>
        <dbReference type="Proteomes" id="UP000649617"/>
    </source>
</evidence>
<accession>A0A812KMW9</accession>
<dbReference type="InterPro" id="IPR029063">
    <property type="entry name" value="SAM-dependent_MTases_sf"/>
</dbReference>
<evidence type="ECO:0000313" key="3">
    <source>
        <dbReference type="EMBL" id="CAE7230291.1"/>
    </source>
</evidence>
<organism evidence="3 4">
    <name type="scientific">Symbiodinium pilosum</name>
    <name type="common">Dinoflagellate</name>
    <dbReference type="NCBI Taxonomy" id="2952"/>
    <lineage>
        <taxon>Eukaryota</taxon>
        <taxon>Sar</taxon>
        <taxon>Alveolata</taxon>
        <taxon>Dinophyceae</taxon>
        <taxon>Suessiales</taxon>
        <taxon>Symbiodiniaceae</taxon>
        <taxon>Symbiodinium</taxon>
    </lineage>
</organism>
<feature type="compositionally biased region" description="Basic and acidic residues" evidence="1">
    <location>
        <begin position="641"/>
        <end position="665"/>
    </location>
</feature>
<evidence type="ECO:0000256" key="2">
    <source>
        <dbReference type="SAM" id="SignalP"/>
    </source>
</evidence>
<evidence type="ECO:0000256" key="1">
    <source>
        <dbReference type="SAM" id="MobiDB-lite"/>
    </source>
</evidence>
<proteinExistence type="predicted"/>